<protein>
    <submittedName>
        <fullName evidence="1">Uncharacterized protein</fullName>
    </submittedName>
</protein>
<dbReference type="AlphaFoldDB" id="A0A0E9SUS3"/>
<sequence length="21" mass="2517">MYLLPNLSQLMVQINKKNLQK</sequence>
<organism evidence="1">
    <name type="scientific">Anguilla anguilla</name>
    <name type="common">European freshwater eel</name>
    <name type="synonym">Muraena anguilla</name>
    <dbReference type="NCBI Taxonomy" id="7936"/>
    <lineage>
        <taxon>Eukaryota</taxon>
        <taxon>Metazoa</taxon>
        <taxon>Chordata</taxon>
        <taxon>Craniata</taxon>
        <taxon>Vertebrata</taxon>
        <taxon>Euteleostomi</taxon>
        <taxon>Actinopterygii</taxon>
        <taxon>Neopterygii</taxon>
        <taxon>Teleostei</taxon>
        <taxon>Anguilliformes</taxon>
        <taxon>Anguillidae</taxon>
        <taxon>Anguilla</taxon>
    </lineage>
</organism>
<evidence type="ECO:0000313" key="1">
    <source>
        <dbReference type="EMBL" id="JAH44268.1"/>
    </source>
</evidence>
<accession>A0A0E9SUS3</accession>
<name>A0A0E9SUS3_ANGAN</name>
<reference evidence="1" key="2">
    <citation type="journal article" date="2015" name="Fish Shellfish Immunol.">
        <title>Early steps in the European eel (Anguilla anguilla)-Vibrio vulnificus interaction in the gills: Role of the RtxA13 toxin.</title>
        <authorList>
            <person name="Callol A."/>
            <person name="Pajuelo D."/>
            <person name="Ebbesson L."/>
            <person name="Teles M."/>
            <person name="MacKenzie S."/>
            <person name="Amaro C."/>
        </authorList>
    </citation>
    <scope>NUCLEOTIDE SEQUENCE</scope>
</reference>
<dbReference type="EMBL" id="GBXM01064309">
    <property type="protein sequence ID" value="JAH44268.1"/>
    <property type="molecule type" value="Transcribed_RNA"/>
</dbReference>
<proteinExistence type="predicted"/>
<reference evidence="1" key="1">
    <citation type="submission" date="2014-11" db="EMBL/GenBank/DDBJ databases">
        <authorList>
            <person name="Amaro Gonzalez C."/>
        </authorList>
    </citation>
    <scope>NUCLEOTIDE SEQUENCE</scope>
</reference>